<keyword evidence="3" id="KW-1185">Reference proteome</keyword>
<protein>
    <submittedName>
        <fullName evidence="2">Uncharacterized protein</fullName>
    </submittedName>
</protein>
<evidence type="ECO:0000313" key="2">
    <source>
        <dbReference type="EMBL" id="KAK0534848.1"/>
    </source>
</evidence>
<comment type="caution">
    <text evidence="2">The sequence shown here is derived from an EMBL/GenBank/DDBJ whole genome shotgun (WGS) entry which is preliminary data.</text>
</comment>
<dbReference type="AlphaFoldDB" id="A0AAN6GDJ4"/>
<dbReference type="Proteomes" id="UP001176521">
    <property type="component" value="Unassembled WGS sequence"/>
</dbReference>
<reference evidence="2" key="1">
    <citation type="journal article" date="2023" name="PhytoFront">
        <title>Draft Genome Resources of Seven Strains of Tilletia horrida, Causal Agent of Kernel Smut of Rice.</title>
        <authorList>
            <person name="Khanal S."/>
            <person name="Antony Babu S."/>
            <person name="Zhou X.G."/>
        </authorList>
    </citation>
    <scope>NUCLEOTIDE SEQUENCE</scope>
    <source>
        <strain evidence="2">TX3</strain>
    </source>
</reference>
<proteinExistence type="predicted"/>
<feature type="region of interest" description="Disordered" evidence="1">
    <location>
        <begin position="115"/>
        <end position="144"/>
    </location>
</feature>
<feature type="compositionally biased region" description="Gly residues" evidence="1">
    <location>
        <begin position="67"/>
        <end position="82"/>
    </location>
</feature>
<accession>A0AAN6GDJ4</accession>
<gene>
    <name evidence="2" type="ORF">OC842_002518</name>
</gene>
<name>A0AAN6GDJ4_9BASI</name>
<dbReference type="EMBL" id="JAPDMQ010000108">
    <property type="protein sequence ID" value="KAK0534848.1"/>
    <property type="molecule type" value="Genomic_DNA"/>
</dbReference>
<feature type="compositionally biased region" description="Basic and acidic residues" evidence="1">
    <location>
        <begin position="121"/>
        <end position="133"/>
    </location>
</feature>
<sequence>MSNAARNALHGTPKPAMQTWTYHGVYRWTDGCVDENALSGADVIAETQRAAGLKKTARDAREQQDAGAGGAGAGGGGGGGGASRIPGRGARYAHLRERWVCNVCSSIRHEQIGATSNLTKHARECGKRQKQEEAEAAAAAGRAS</sequence>
<organism evidence="2 3">
    <name type="scientific">Tilletia horrida</name>
    <dbReference type="NCBI Taxonomy" id="155126"/>
    <lineage>
        <taxon>Eukaryota</taxon>
        <taxon>Fungi</taxon>
        <taxon>Dikarya</taxon>
        <taxon>Basidiomycota</taxon>
        <taxon>Ustilaginomycotina</taxon>
        <taxon>Exobasidiomycetes</taxon>
        <taxon>Tilletiales</taxon>
        <taxon>Tilletiaceae</taxon>
        <taxon>Tilletia</taxon>
    </lineage>
</organism>
<evidence type="ECO:0000256" key="1">
    <source>
        <dbReference type="SAM" id="MobiDB-lite"/>
    </source>
</evidence>
<feature type="region of interest" description="Disordered" evidence="1">
    <location>
        <begin position="49"/>
        <end position="87"/>
    </location>
</feature>
<evidence type="ECO:0000313" key="3">
    <source>
        <dbReference type="Proteomes" id="UP001176521"/>
    </source>
</evidence>